<proteinExistence type="predicted"/>
<dbReference type="Proteomes" id="UP000831701">
    <property type="component" value="Chromosome 15"/>
</dbReference>
<keyword evidence="2" id="KW-1185">Reference proteome</keyword>
<accession>A0ACB8W2W0</accession>
<evidence type="ECO:0000313" key="2">
    <source>
        <dbReference type="Proteomes" id="UP000831701"/>
    </source>
</evidence>
<evidence type="ECO:0000313" key="1">
    <source>
        <dbReference type="EMBL" id="KAI3362071.1"/>
    </source>
</evidence>
<organism evidence="1 2">
    <name type="scientific">Scortum barcoo</name>
    <name type="common">barcoo grunter</name>
    <dbReference type="NCBI Taxonomy" id="214431"/>
    <lineage>
        <taxon>Eukaryota</taxon>
        <taxon>Metazoa</taxon>
        <taxon>Chordata</taxon>
        <taxon>Craniata</taxon>
        <taxon>Vertebrata</taxon>
        <taxon>Euteleostomi</taxon>
        <taxon>Actinopterygii</taxon>
        <taxon>Neopterygii</taxon>
        <taxon>Teleostei</taxon>
        <taxon>Neoteleostei</taxon>
        <taxon>Acanthomorphata</taxon>
        <taxon>Eupercaria</taxon>
        <taxon>Centrarchiformes</taxon>
        <taxon>Terapontoidei</taxon>
        <taxon>Terapontidae</taxon>
        <taxon>Scortum</taxon>
    </lineage>
</organism>
<gene>
    <name evidence="1" type="ORF">L3Q82_012209</name>
</gene>
<name>A0ACB8W2W0_9TELE</name>
<reference evidence="1" key="1">
    <citation type="submission" date="2022-04" db="EMBL/GenBank/DDBJ databases">
        <title>Jade perch genome.</title>
        <authorList>
            <person name="Chao B."/>
        </authorList>
    </citation>
    <scope>NUCLEOTIDE SEQUENCE</scope>
    <source>
        <strain evidence="1">CB-2022</strain>
    </source>
</reference>
<protein>
    <submittedName>
        <fullName evidence="1">Uncharacterized protein</fullName>
    </submittedName>
</protein>
<dbReference type="EMBL" id="CM041545">
    <property type="protein sequence ID" value="KAI3362071.1"/>
    <property type="molecule type" value="Genomic_DNA"/>
</dbReference>
<sequence>MTPLTTSNTCIDLLAFGWNISGGTSELIPDQLGELALTGSLESSVVSNYHCAGGWRRNAGILKRRHCQIPDQEMESSGLVTDFVSPESTVTSLLSSSGHLRSSLLAPEHTTFRYRDKNYDSASAALDAYIADFERSPQNSKSLTGRLVLPLSPPSTPSRPRVSTLRNRDVLRERLTDRELDFLNLPVSSLHHRSNRDRLSMTTDELLSIPYDGSMPVTHTSAFIQVLLMVSSVDPGLLCQSGSSHLLSFSRPAHRTMDRLSSSHVPHRLDHYNPHPTRTPRNLRCRGRTGAAMLKPDVDVSVSCNRSAHRATRSDQAEPSSLHLPHWFTSNKTDMTCSGITSVPDLKYPPWIHRCDFSDLPPPTQSELWDEQGLLPPTASRSGAPSWVAELEVDDLDQTPAQVDSQQTLRDLRLQFAEQISLFAVDRNCSDTMEALYRDNKIESLIQKADQVLNSLSHETDSGEEAVSPLNTKELLLCSSSHHCPLTLDSAAGGSTQATTDGGAQCPPWSTVPQTQCCHLYGNSIYKQPGPVEALKQMLFRLQAVEAELQRQQPISVAQTITDLLQTEQTPAKQRPEAELESVSGGPSLQRALHHLSCLKVLVEEPRQKDREEKEEDEGHFSSSSTERLISTQQKPT</sequence>
<comment type="caution">
    <text evidence="1">The sequence shown here is derived from an EMBL/GenBank/DDBJ whole genome shotgun (WGS) entry which is preliminary data.</text>
</comment>